<dbReference type="PANTHER" id="PTHR12223">
    <property type="entry name" value="VESICULAR MANNOSE-BINDING LECTIN"/>
    <property type="match status" value="1"/>
</dbReference>
<evidence type="ECO:0000313" key="3">
    <source>
        <dbReference type="EMBL" id="KAL3796755.1"/>
    </source>
</evidence>
<dbReference type="Gene3D" id="2.60.120.200">
    <property type="match status" value="1"/>
</dbReference>
<organism evidence="3 4">
    <name type="scientific">Cyclotella cryptica</name>
    <dbReference type="NCBI Taxonomy" id="29204"/>
    <lineage>
        <taxon>Eukaryota</taxon>
        <taxon>Sar</taxon>
        <taxon>Stramenopiles</taxon>
        <taxon>Ochrophyta</taxon>
        <taxon>Bacillariophyta</taxon>
        <taxon>Coscinodiscophyceae</taxon>
        <taxon>Thalassiosirophycidae</taxon>
        <taxon>Stephanodiscales</taxon>
        <taxon>Stephanodiscaceae</taxon>
        <taxon>Cyclotella</taxon>
    </lineage>
</organism>
<comment type="caution">
    <text evidence="3">The sequence shown here is derived from an EMBL/GenBank/DDBJ whole genome shotgun (WGS) entry which is preliminary data.</text>
</comment>
<name>A0ABD3QF46_9STRA</name>
<evidence type="ECO:0000313" key="4">
    <source>
        <dbReference type="Proteomes" id="UP001516023"/>
    </source>
</evidence>
<protein>
    <recommendedName>
        <fullName evidence="2">Legume lectin domain-containing protein</fullName>
    </recommendedName>
</protein>
<dbReference type="InterPro" id="IPR051136">
    <property type="entry name" value="Intracellular_Lectin-GPT"/>
</dbReference>
<dbReference type="InterPro" id="IPR013320">
    <property type="entry name" value="ConA-like_dom_sf"/>
</dbReference>
<gene>
    <name evidence="3" type="ORF">HJC23_010902</name>
</gene>
<keyword evidence="4" id="KW-1185">Reference proteome</keyword>
<dbReference type="InterPro" id="IPR001220">
    <property type="entry name" value="Legume_lectin_dom"/>
</dbReference>
<reference evidence="3 4" key="1">
    <citation type="journal article" date="2020" name="G3 (Bethesda)">
        <title>Improved Reference Genome for Cyclotella cryptica CCMP332, a Model for Cell Wall Morphogenesis, Salinity Adaptation, and Lipid Production in Diatoms (Bacillariophyta).</title>
        <authorList>
            <person name="Roberts W.R."/>
            <person name="Downey K.M."/>
            <person name="Ruck E.C."/>
            <person name="Traller J.C."/>
            <person name="Alverson A.J."/>
        </authorList>
    </citation>
    <scope>NUCLEOTIDE SEQUENCE [LARGE SCALE GENOMIC DNA]</scope>
    <source>
        <strain evidence="3 4">CCMP332</strain>
    </source>
</reference>
<dbReference type="CDD" id="cd01951">
    <property type="entry name" value="lectin_L-type"/>
    <property type="match status" value="1"/>
</dbReference>
<evidence type="ECO:0000256" key="1">
    <source>
        <dbReference type="ARBA" id="ARBA00022734"/>
    </source>
</evidence>
<accession>A0ABD3QF46</accession>
<dbReference type="GO" id="GO:0030246">
    <property type="term" value="F:carbohydrate binding"/>
    <property type="evidence" value="ECO:0007669"/>
    <property type="project" value="UniProtKB-KW"/>
</dbReference>
<dbReference type="AlphaFoldDB" id="A0ABD3QF46"/>
<keyword evidence="1" id="KW-0430">Lectin</keyword>
<sequence length="390" mass="43176">MRQFIYLQTMRAMAKSTKSQGLVTTWQILLLLFRCNDVLSDFSYPDFNKTAGLVFNGAAAGTDCGETSEFVAIGGSEENAAPKIDEYGLTATTDLFSITETASNNSKTDNTEVYDAIFGHREDFEIDANTGCTTRLRLTPSHPSKAGSVWYESRVPIMRGFETTFSWQITNQSKVCTEHVDRSYATTQHRSCAVHGGDGFAFVIHGAREASFALGGDGSELGYGGIMNSLAIEFDTWTNVDTQGSDDIFQDHISIHSAGSMPNSSNQSTSLGYWRSYNIADGKVHKCLIQYLPHVETRYFELMTANENLIPYLKDNGEGRRLGTLAVFVDQGIPENRPLLAIPVNLSLLLNVTQSLAYVGFTASTGRKWEIHDILSWEWATMEIPRSELD</sequence>
<dbReference type="Pfam" id="PF00139">
    <property type="entry name" value="Lectin_legB"/>
    <property type="match status" value="1"/>
</dbReference>
<dbReference type="EMBL" id="JABMIG020000060">
    <property type="protein sequence ID" value="KAL3796755.1"/>
    <property type="molecule type" value="Genomic_DNA"/>
</dbReference>
<evidence type="ECO:0000259" key="2">
    <source>
        <dbReference type="Pfam" id="PF00139"/>
    </source>
</evidence>
<dbReference type="PANTHER" id="PTHR12223:SF19">
    <property type="entry name" value="LEGUME LECTIN DOMAIN-CONTAINING PROTEIN"/>
    <property type="match status" value="1"/>
</dbReference>
<feature type="domain" description="Legume lectin" evidence="2">
    <location>
        <begin position="127"/>
        <end position="384"/>
    </location>
</feature>
<dbReference type="InterPro" id="IPR056573">
    <property type="entry name" value="Lectin_L-type_dom"/>
</dbReference>
<dbReference type="SUPFAM" id="SSF49899">
    <property type="entry name" value="Concanavalin A-like lectins/glucanases"/>
    <property type="match status" value="1"/>
</dbReference>
<dbReference type="Proteomes" id="UP001516023">
    <property type="component" value="Unassembled WGS sequence"/>
</dbReference>
<proteinExistence type="predicted"/>